<accession>Q1IAC3</accession>
<evidence type="ECO:0000313" key="2">
    <source>
        <dbReference type="Proteomes" id="UP000000658"/>
    </source>
</evidence>
<dbReference type="EMBL" id="CT573326">
    <property type="protein sequence ID" value="CAK15398.1"/>
    <property type="molecule type" value="Genomic_DNA"/>
</dbReference>
<sequence length="52" mass="5767">MFDYAAIQTQGIVSALSLGVTTSHTLEASVQDEKNYLFTFFKRPILAVRSLS</sequence>
<reference evidence="1 2" key="1">
    <citation type="journal article" date="2006" name="Nat. Biotechnol.">
        <title>Complete genome sequence of the entomopathogenic and metabolically versatile soil bacterium Pseudomonas entomophila.</title>
        <authorList>
            <person name="Vodovar N."/>
            <person name="Vallenet D."/>
            <person name="Cruveiller S."/>
            <person name="Rouy Z."/>
            <person name="Barbe V."/>
            <person name="Acosta C."/>
            <person name="Cattolico L."/>
            <person name="Jubin C."/>
            <person name="Lajus A."/>
            <person name="Segurens B."/>
            <person name="Vacherie B."/>
            <person name="Wincker P."/>
            <person name="Weissenbach J."/>
            <person name="Lemaitre B."/>
            <person name="Medigue C."/>
            <person name="Boccard F."/>
        </authorList>
    </citation>
    <scope>NUCLEOTIDE SEQUENCE [LARGE SCALE GENOMIC DNA]</scope>
    <source>
        <strain evidence="1 2">L48</strain>
    </source>
</reference>
<protein>
    <submittedName>
        <fullName evidence="1">Uncharacterized protein</fullName>
    </submittedName>
</protein>
<evidence type="ECO:0000313" key="1">
    <source>
        <dbReference type="EMBL" id="CAK15398.1"/>
    </source>
</evidence>
<dbReference type="HOGENOM" id="CLU_3083715_0_0_6"/>
<dbReference type="Proteomes" id="UP000000658">
    <property type="component" value="Chromosome"/>
</dbReference>
<dbReference type="AlphaFoldDB" id="Q1IAC3"/>
<dbReference type="KEGG" id="pen:PSEEN2598"/>
<proteinExistence type="predicted"/>
<gene>
    <name evidence="1" type="ordered locus">PSEEN2598</name>
</gene>
<name>Q1IAC3_PSEE4</name>
<organism evidence="1 2">
    <name type="scientific">Pseudomonas entomophila (strain L48)</name>
    <dbReference type="NCBI Taxonomy" id="384676"/>
    <lineage>
        <taxon>Bacteria</taxon>
        <taxon>Pseudomonadati</taxon>
        <taxon>Pseudomonadota</taxon>
        <taxon>Gammaproteobacteria</taxon>
        <taxon>Pseudomonadales</taxon>
        <taxon>Pseudomonadaceae</taxon>
        <taxon>Pseudomonas</taxon>
    </lineage>
</organism>